<gene>
    <name evidence="2" type="ORF">C1Y40_05574</name>
</gene>
<reference evidence="2 3" key="1">
    <citation type="journal article" date="2017" name="Int. J. Syst. Evol. Microbiol.">
        <title>Mycobacterium talmoniae sp. nov., a slowly growing mycobacterium isolated from human respiratory samples.</title>
        <authorList>
            <person name="Davidson R.M."/>
            <person name="DeGroote M.A."/>
            <person name="Marola J.L."/>
            <person name="Buss S."/>
            <person name="Jones V."/>
            <person name="McNeil M.R."/>
            <person name="Freifeld A.G."/>
            <person name="Elaine Epperson L."/>
            <person name="Hasan N.A."/>
            <person name="Jackson M."/>
            <person name="Iwen P.C."/>
            <person name="Salfinger M."/>
            <person name="Strong M."/>
        </authorList>
    </citation>
    <scope>NUCLEOTIDE SEQUENCE [LARGE SCALE GENOMIC DNA]</scope>
    <source>
        <strain evidence="2 3">ATCC BAA-2683</strain>
    </source>
</reference>
<dbReference type="EMBL" id="PPEA01000875">
    <property type="protein sequence ID" value="PQM44269.1"/>
    <property type="molecule type" value="Genomic_DNA"/>
</dbReference>
<dbReference type="Proteomes" id="UP000238296">
    <property type="component" value="Unassembled WGS sequence"/>
</dbReference>
<feature type="compositionally biased region" description="Basic and acidic residues" evidence="1">
    <location>
        <begin position="45"/>
        <end position="63"/>
    </location>
</feature>
<organism evidence="2 3">
    <name type="scientific">Mycobacterium talmoniae</name>
    <dbReference type="NCBI Taxonomy" id="1858794"/>
    <lineage>
        <taxon>Bacteria</taxon>
        <taxon>Bacillati</taxon>
        <taxon>Actinomycetota</taxon>
        <taxon>Actinomycetes</taxon>
        <taxon>Mycobacteriales</taxon>
        <taxon>Mycobacteriaceae</taxon>
        <taxon>Mycobacterium</taxon>
    </lineage>
</organism>
<evidence type="ECO:0000313" key="3">
    <source>
        <dbReference type="Proteomes" id="UP000238296"/>
    </source>
</evidence>
<name>A0A2S8BC97_9MYCO</name>
<sequence>MSARRPASSVGTSAARRPCTRRARRHPQLAHGRAALFGDPGELEGDQRTHAVPEQPQRADRVPAARVEQIPGQIGQRVGGRVGESLSALRILHEVGVAAAGQRRRQHPVARRGSAGVREDHGGAGRLSRTAPRDVLDPRRESGRRRQRGGHRVDARVAIEGSELAAARLTTPLRKLVKAALTFVEATLPAASKTRLPNRARPTAAGTGEAERPCSTLFSRGHSNADTEKSPLLIRSCGFMPKRGGSLLVRSEHRDPGRDHRPPVREDRCPLRSGWPRHPRCIRRC</sequence>
<feature type="compositionally biased region" description="Basic residues" evidence="1">
    <location>
        <begin position="18"/>
        <end position="28"/>
    </location>
</feature>
<feature type="region of interest" description="Disordered" evidence="1">
    <location>
        <begin position="198"/>
        <end position="225"/>
    </location>
</feature>
<dbReference type="AlphaFoldDB" id="A0A2S8BC97"/>
<comment type="caution">
    <text evidence="2">The sequence shown here is derived from an EMBL/GenBank/DDBJ whole genome shotgun (WGS) entry which is preliminary data.</text>
</comment>
<feature type="region of interest" description="Disordered" evidence="1">
    <location>
        <begin position="102"/>
        <end position="152"/>
    </location>
</feature>
<feature type="region of interest" description="Disordered" evidence="1">
    <location>
        <begin position="1"/>
        <end position="64"/>
    </location>
</feature>
<proteinExistence type="predicted"/>
<protein>
    <submittedName>
        <fullName evidence="2">Uncharacterized protein</fullName>
    </submittedName>
</protein>
<evidence type="ECO:0000256" key="1">
    <source>
        <dbReference type="SAM" id="MobiDB-lite"/>
    </source>
</evidence>
<feature type="compositionally biased region" description="Basic and acidic residues" evidence="1">
    <location>
        <begin position="131"/>
        <end position="141"/>
    </location>
</feature>
<accession>A0A2S8BC97</accession>
<evidence type="ECO:0000313" key="2">
    <source>
        <dbReference type="EMBL" id="PQM44269.1"/>
    </source>
</evidence>